<comment type="caution">
    <text evidence="9">The sequence shown here is derived from an EMBL/GenBank/DDBJ whole genome shotgun (WGS) entry which is preliminary data.</text>
</comment>
<evidence type="ECO:0000256" key="3">
    <source>
        <dbReference type="ARBA" id="ARBA00022824"/>
    </source>
</evidence>
<gene>
    <name evidence="9" type="ORF">RchiOBHm_Chr5g0012061</name>
</gene>
<dbReference type="OrthoDB" id="3990054at2759"/>
<feature type="compositionally biased region" description="Basic and acidic residues" evidence="7">
    <location>
        <begin position="64"/>
        <end position="74"/>
    </location>
</feature>
<feature type="compositionally biased region" description="Low complexity" evidence="7">
    <location>
        <begin position="38"/>
        <end position="47"/>
    </location>
</feature>
<protein>
    <submittedName>
        <fullName evidence="9">Putative Seipin family protein</fullName>
    </submittedName>
</protein>
<evidence type="ECO:0000256" key="8">
    <source>
        <dbReference type="SAM" id="Phobius"/>
    </source>
</evidence>
<dbReference type="AlphaFoldDB" id="A0A2P6Q506"/>
<evidence type="ECO:0000256" key="1">
    <source>
        <dbReference type="ARBA" id="ARBA00004477"/>
    </source>
</evidence>
<evidence type="ECO:0000256" key="7">
    <source>
        <dbReference type="SAM" id="MobiDB-lite"/>
    </source>
</evidence>
<evidence type="ECO:0000256" key="4">
    <source>
        <dbReference type="ARBA" id="ARBA00022989"/>
    </source>
</evidence>
<evidence type="ECO:0000256" key="2">
    <source>
        <dbReference type="ARBA" id="ARBA00022692"/>
    </source>
</evidence>
<dbReference type="OMA" id="PGVTCGV"/>
<evidence type="ECO:0000256" key="6">
    <source>
        <dbReference type="ARBA" id="ARBA00023136"/>
    </source>
</evidence>
<feature type="region of interest" description="Disordered" evidence="7">
    <location>
        <begin position="499"/>
        <end position="518"/>
    </location>
</feature>
<dbReference type="PANTHER" id="PTHR21212:SF0">
    <property type="entry name" value="SEIPIN"/>
    <property type="match status" value="1"/>
</dbReference>
<dbReference type="CDD" id="cd23995">
    <property type="entry name" value="Seipin_BSCL2_like"/>
    <property type="match status" value="1"/>
</dbReference>
<feature type="transmembrane region" description="Helical" evidence="8">
    <location>
        <begin position="207"/>
        <end position="227"/>
    </location>
</feature>
<evidence type="ECO:0000313" key="10">
    <source>
        <dbReference type="Proteomes" id="UP000238479"/>
    </source>
</evidence>
<evidence type="ECO:0000256" key="5">
    <source>
        <dbReference type="ARBA" id="ARBA00023098"/>
    </source>
</evidence>
<organism evidence="9 10">
    <name type="scientific">Rosa chinensis</name>
    <name type="common">China rose</name>
    <dbReference type="NCBI Taxonomy" id="74649"/>
    <lineage>
        <taxon>Eukaryota</taxon>
        <taxon>Viridiplantae</taxon>
        <taxon>Streptophyta</taxon>
        <taxon>Embryophyta</taxon>
        <taxon>Tracheophyta</taxon>
        <taxon>Spermatophyta</taxon>
        <taxon>Magnoliopsida</taxon>
        <taxon>eudicotyledons</taxon>
        <taxon>Gunneridae</taxon>
        <taxon>Pentapetalae</taxon>
        <taxon>rosids</taxon>
        <taxon>fabids</taxon>
        <taxon>Rosales</taxon>
        <taxon>Rosaceae</taxon>
        <taxon>Rosoideae</taxon>
        <taxon>Rosoideae incertae sedis</taxon>
        <taxon>Rosa</taxon>
    </lineage>
</organism>
<dbReference type="PANTHER" id="PTHR21212">
    <property type="entry name" value="BERNARDINELLI-SEIP CONGENITAL LIPODYSTROPHY 2 HOMOLOG BSCL2 PROTEIN"/>
    <property type="match status" value="1"/>
</dbReference>
<keyword evidence="3" id="KW-0256">Endoplasmic reticulum</keyword>
<feature type="region of interest" description="Disordered" evidence="7">
    <location>
        <begin position="22"/>
        <end position="86"/>
    </location>
</feature>
<keyword evidence="6 8" id="KW-0472">Membrane</keyword>
<keyword evidence="10" id="KW-1185">Reference proteome</keyword>
<feature type="transmembrane region" description="Helical" evidence="8">
    <location>
        <begin position="247"/>
        <end position="276"/>
    </location>
</feature>
<feature type="transmembrane region" description="Helical" evidence="8">
    <location>
        <begin position="468"/>
        <end position="486"/>
    </location>
</feature>
<dbReference type="GO" id="GO:0140042">
    <property type="term" value="P:lipid droplet formation"/>
    <property type="evidence" value="ECO:0007669"/>
    <property type="project" value="UniProtKB-ARBA"/>
</dbReference>
<keyword evidence="2 8" id="KW-0812">Transmembrane</keyword>
<comment type="subcellular location">
    <subcellularLocation>
        <location evidence="1">Endoplasmic reticulum membrane</location>
        <topology evidence="1">Multi-pass membrane protein</topology>
    </subcellularLocation>
</comment>
<sequence>MEQDTQLPIPSNHQNVDVFFDALDDFPPSSADDDDQPDQSTSSSTLDVPDSKPSPTSHLRLRASRRELSGDDSKTSTLQSSQTDPINDARLNYRCRKFRLRRNLKPPESIQDPVEPVPAPSDQKDEGSTVTTAADDDRGGDSADSAMQLGDTSFNPLVFVAGLIIKAIGLQINLIISIVTFPAWILYNSYMLLVDPLQIVGRGREFLRAKLVNLSALAAGAVSPLVGEWVKDKDSVWKVALRFGWGLVWAFYVGFLLCGLLVSSLVFSGVFMRYIVVEPLQMKEMLNFDYTKHSPVAYVPVVLCAGVGCGVDCKEKVRDGGIFGYRVIPPGHKLAASVKFVLPESEYNRNLGIFQVRVQFLSAEGKTLASLSHPCMLYFKSEPIRLLLTFIKMAPLISGYISESQTLNLKFRGFVEGDSPTACLKVTIEQRAEYNPGAGIPEIYDASMTLESELPLFKRIIWNWRRTLFVWMSMMMFMMEMLFTLVCCRPLVIPRARPRAASASTSPTQTQSSPPVRN</sequence>
<feature type="region of interest" description="Disordered" evidence="7">
    <location>
        <begin position="102"/>
        <end position="146"/>
    </location>
</feature>
<dbReference type="GO" id="GO:0005789">
    <property type="term" value="C:endoplasmic reticulum membrane"/>
    <property type="evidence" value="ECO:0007669"/>
    <property type="project" value="UniProtKB-SubCell"/>
</dbReference>
<feature type="transmembrane region" description="Helical" evidence="8">
    <location>
        <begin position="157"/>
        <end position="187"/>
    </location>
</feature>
<reference evidence="9 10" key="1">
    <citation type="journal article" date="2018" name="Nat. Genet.">
        <title>The Rosa genome provides new insights in the design of modern roses.</title>
        <authorList>
            <person name="Bendahmane M."/>
        </authorList>
    </citation>
    <scope>NUCLEOTIDE SEQUENCE [LARGE SCALE GENOMIC DNA]</scope>
    <source>
        <strain evidence="10">cv. Old Blush</strain>
    </source>
</reference>
<dbReference type="STRING" id="74649.A0A2P6Q506"/>
<dbReference type="GO" id="GO:0006629">
    <property type="term" value="P:lipid metabolic process"/>
    <property type="evidence" value="ECO:0007669"/>
    <property type="project" value="UniProtKB-KW"/>
</dbReference>
<name>A0A2P6Q506_ROSCH</name>
<dbReference type="InterPro" id="IPR009617">
    <property type="entry name" value="Seipin"/>
</dbReference>
<dbReference type="EMBL" id="PDCK01000043">
    <property type="protein sequence ID" value="PRQ29267.1"/>
    <property type="molecule type" value="Genomic_DNA"/>
</dbReference>
<dbReference type="Proteomes" id="UP000238479">
    <property type="component" value="Chromosome 5"/>
</dbReference>
<proteinExistence type="predicted"/>
<accession>A0A2P6Q506</accession>
<dbReference type="Pfam" id="PF06775">
    <property type="entry name" value="Seipin"/>
    <property type="match status" value="1"/>
</dbReference>
<dbReference type="Gramene" id="PRQ29267">
    <property type="protein sequence ID" value="PRQ29267"/>
    <property type="gene ID" value="RchiOBHm_Chr5g0012061"/>
</dbReference>
<keyword evidence="5" id="KW-0443">Lipid metabolism</keyword>
<evidence type="ECO:0000313" key="9">
    <source>
        <dbReference type="EMBL" id="PRQ29267.1"/>
    </source>
</evidence>
<feature type="compositionally biased region" description="Polar residues" evidence="7">
    <location>
        <begin position="75"/>
        <end position="85"/>
    </location>
</feature>
<keyword evidence="4 8" id="KW-1133">Transmembrane helix</keyword>